<feature type="binding site" evidence="17">
    <location>
        <position position="303"/>
    </location>
    <ligand>
        <name>(6S)-NADPHX</name>
        <dbReference type="ChEBI" id="CHEBI:64076"/>
    </ligand>
</feature>
<dbReference type="PIRSF" id="PIRSF017184">
    <property type="entry name" value="Nnr"/>
    <property type="match status" value="1"/>
</dbReference>
<feature type="binding site" evidence="17">
    <location>
        <begin position="396"/>
        <end position="400"/>
    </location>
    <ligand>
        <name>AMP</name>
        <dbReference type="ChEBI" id="CHEBI:456215"/>
    </ligand>
</feature>
<comment type="catalytic activity">
    <reaction evidence="15 17 18">
        <text>(6S)-NADHX + ADP = AMP + phosphate + NADH + H(+)</text>
        <dbReference type="Rhea" id="RHEA:32223"/>
        <dbReference type="ChEBI" id="CHEBI:15378"/>
        <dbReference type="ChEBI" id="CHEBI:43474"/>
        <dbReference type="ChEBI" id="CHEBI:57945"/>
        <dbReference type="ChEBI" id="CHEBI:64074"/>
        <dbReference type="ChEBI" id="CHEBI:456215"/>
        <dbReference type="ChEBI" id="CHEBI:456216"/>
        <dbReference type="EC" id="4.2.1.136"/>
    </reaction>
</comment>
<dbReference type="OrthoDB" id="9806925at2"/>
<evidence type="ECO:0000256" key="2">
    <source>
        <dbReference type="ARBA" id="ARBA00000909"/>
    </source>
</evidence>
<comment type="cofactor">
    <cofactor evidence="17">
        <name>Mg(2+)</name>
        <dbReference type="ChEBI" id="CHEBI:18420"/>
    </cofactor>
</comment>
<protein>
    <recommendedName>
        <fullName evidence="17">ADP-dependent (S)-NAD(P)H-hydrate dehydratase</fullName>
        <ecNumber evidence="17">4.2.1.136</ecNumber>
    </recommendedName>
    <alternativeName>
        <fullName evidence="17">ADP-dependent NAD(P)HX dehydratase</fullName>
    </alternativeName>
</protein>
<evidence type="ECO:0000256" key="16">
    <source>
        <dbReference type="ARBA" id="ARBA00049209"/>
    </source>
</evidence>
<dbReference type="SUPFAM" id="SSF53613">
    <property type="entry name" value="Ribokinase-like"/>
    <property type="match status" value="1"/>
</dbReference>
<evidence type="ECO:0000256" key="7">
    <source>
        <dbReference type="ARBA" id="ARBA00022840"/>
    </source>
</evidence>
<evidence type="ECO:0000313" key="22">
    <source>
        <dbReference type="Proteomes" id="UP000319514"/>
    </source>
</evidence>
<keyword evidence="9 18" id="KW-0630">Potassium</keyword>
<dbReference type="Pfam" id="PF03853">
    <property type="entry name" value="YjeF_N"/>
    <property type="match status" value="1"/>
</dbReference>
<evidence type="ECO:0000256" key="18">
    <source>
        <dbReference type="PIRNR" id="PIRNR017184"/>
    </source>
</evidence>
<gene>
    <name evidence="17" type="primary">nnrD</name>
    <name evidence="21" type="ORF">FB474_0481</name>
</gene>
<dbReference type="Pfam" id="PF01256">
    <property type="entry name" value="Carb_kinase"/>
    <property type="match status" value="1"/>
</dbReference>
<evidence type="ECO:0000256" key="13">
    <source>
        <dbReference type="ARBA" id="ARBA00023268"/>
    </source>
</evidence>
<feature type="domain" description="YjeF N-terminal" evidence="20">
    <location>
        <begin position="10"/>
        <end position="212"/>
    </location>
</feature>
<comment type="function">
    <text evidence="14 18">Bifunctional enzyme that catalyzes the epimerization of the S- and R-forms of NAD(P)HX and the dehydration of the S-form of NAD(P)HX at the expense of ADP, which is converted to AMP. This allows the repair of both epimers of NAD(P)HX, a damaged form of NAD(P)H that is a result of enzymatic or heat-dependent hydration.</text>
</comment>
<comment type="catalytic activity">
    <reaction evidence="2 18">
        <text>(6R)-NADPHX = (6S)-NADPHX</text>
        <dbReference type="Rhea" id="RHEA:32227"/>
        <dbReference type="ChEBI" id="CHEBI:64076"/>
        <dbReference type="ChEBI" id="CHEBI:64077"/>
        <dbReference type="EC" id="5.1.99.6"/>
    </reaction>
</comment>
<keyword evidence="7 17" id="KW-0067">ATP-binding</keyword>
<keyword evidence="13" id="KW-0511">Multifunctional enzyme</keyword>
<evidence type="ECO:0000256" key="9">
    <source>
        <dbReference type="ARBA" id="ARBA00022958"/>
    </source>
</evidence>
<evidence type="ECO:0000256" key="17">
    <source>
        <dbReference type="HAMAP-Rule" id="MF_01965"/>
    </source>
</evidence>
<organism evidence="21 22">
    <name type="scientific">Oryzihumus leptocrescens</name>
    <dbReference type="NCBI Taxonomy" id="297536"/>
    <lineage>
        <taxon>Bacteria</taxon>
        <taxon>Bacillati</taxon>
        <taxon>Actinomycetota</taxon>
        <taxon>Actinomycetes</taxon>
        <taxon>Micrococcales</taxon>
        <taxon>Intrasporangiaceae</taxon>
        <taxon>Oryzihumus</taxon>
    </lineage>
</organism>
<feature type="binding site" evidence="17">
    <location>
        <position position="353"/>
    </location>
    <ligand>
        <name>(6S)-NADPHX</name>
        <dbReference type="ChEBI" id="CHEBI:64076"/>
    </ligand>
</feature>
<evidence type="ECO:0000256" key="14">
    <source>
        <dbReference type="ARBA" id="ARBA00025153"/>
    </source>
</evidence>
<dbReference type="GO" id="GO:0046872">
    <property type="term" value="F:metal ion binding"/>
    <property type="evidence" value="ECO:0007669"/>
    <property type="project" value="UniProtKB-UniRule"/>
</dbReference>
<comment type="caution">
    <text evidence="21">The sequence shown here is derived from an EMBL/GenBank/DDBJ whole genome shotgun (WGS) entry which is preliminary data.</text>
</comment>
<reference evidence="21 22" key="1">
    <citation type="submission" date="2019-06" db="EMBL/GenBank/DDBJ databases">
        <title>Sequencing the genomes of 1000 actinobacteria strains.</title>
        <authorList>
            <person name="Klenk H.-P."/>
        </authorList>
    </citation>
    <scope>NUCLEOTIDE SEQUENCE [LARGE SCALE GENOMIC DNA]</scope>
    <source>
        <strain evidence="21 22">DSM 18082</strain>
    </source>
</reference>
<dbReference type="PANTHER" id="PTHR12592:SF0">
    <property type="entry name" value="ATP-DEPENDENT (S)-NAD(P)H-HYDRATE DEHYDRATASE"/>
    <property type="match status" value="1"/>
</dbReference>
<keyword evidence="6 17" id="KW-0547">Nucleotide-binding</keyword>
<dbReference type="InterPro" id="IPR000631">
    <property type="entry name" value="CARKD"/>
</dbReference>
<comment type="similarity">
    <text evidence="3 18">In the N-terminal section; belongs to the NnrE/AIBP family.</text>
</comment>
<keyword evidence="10 17" id="KW-0520">NAD</keyword>
<dbReference type="Gene3D" id="3.40.50.10260">
    <property type="entry name" value="YjeF N-terminal domain"/>
    <property type="match status" value="1"/>
</dbReference>
<feature type="binding site" evidence="17">
    <location>
        <position position="253"/>
    </location>
    <ligand>
        <name>(6S)-NADPHX</name>
        <dbReference type="ChEBI" id="CHEBI:64076"/>
    </ligand>
</feature>
<keyword evidence="5 18" id="KW-0479">Metal-binding</keyword>
<dbReference type="GO" id="GO:0016301">
    <property type="term" value="F:kinase activity"/>
    <property type="evidence" value="ECO:0007669"/>
    <property type="project" value="UniProtKB-KW"/>
</dbReference>
<evidence type="ECO:0000256" key="15">
    <source>
        <dbReference type="ARBA" id="ARBA00048238"/>
    </source>
</evidence>
<dbReference type="GO" id="GO:0110051">
    <property type="term" value="P:metabolite repair"/>
    <property type="evidence" value="ECO:0007669"/>
    <property type="project" value="TreeGrafter"/>
</dbReference>
<dbReference type="GO" id="GO:0005524">
    <property type="term" value="F:ATP binding"/>
    <property type="evidence" value="ECO:0007669"/>
    <property type="project" value="UniProtKB-UniRule"/>
</dbReference>
<evidence type="ECO:0000313" key="21">
    <source>
        <dbReference type="EMBL" id="TQL59134.1"/>
    </source>
</evidence>
<dbReference type="InterPro" id="IPR036652">
    <property type="entry name" value="YjeF_N_dom_sf"/>
</dbReference>
<keyword evidence="21" id="KW-0418">Kinase</keyword>
<feature type="domain" description="YjeF C-terminal" evidence="19">
    <location>
        <begin position="218"/>
        <end position="485"/>
    </location>
</feature>
<dbReference type="GO" id="GO:0052855">
    <property type="term" value="F:ADP-dependent NAD(P)H-hydrate dehydratase activity"/>
    <property type="evidence" value="ECO:0007669"/>
    <property type="project" value="UniProtKB-UniRule"/>
</dbReference>
<dbReference type="RefSeq" id="WP_141787193.1">
    <property type="nucleotide sequence ID" value="NZ_VFOQ01000001.1"/>
</dbReference>
<dbReference type="CDD" id="cd01171">
    <property type="entry name" value="YXKO-related"/>
    <property type="match status" value="1"/>
</dbReference>
<feature type="binding site" evidence="17">
    <location>
        <position position="428"/>
    </location>
    <ligand>
        <name>AMP</name>
        <dbReference type="ChEBI" id="CHEBI:456215"/>
    </ligand>
</feature>
<feature type="binding site" evidence="17">
    <location>
        <position position="429"/>
    </location>
    <ligand>
        <name>(6S)-NADPHX</name>
        <dbReference type="ChEBI" id="CHEBI:64076"/>
    </ligand>
</feature>
<dbReference type="HAMAP" id="MF_01965">
    <property type="entry name" value="NADHX_dehydratase"/>
    <property type="match status" value="1"/>
</dbReference>
<dbReference type="EMBL" id="VFOQ01000001">
    <property type="protein sequence ID" value="TQL59134.1"/>
    <property type="molecule type" value="Genomic_DNA"/>
</dbReference>
<keyword evidence="21" id="KW-0808">Transferase</keyword>
<dbReference type="InterPro" id="IPR030677">
    <property type="entry name" value="Nnr"/>
</dbReference>
<keyword evidence="11 18" id="KW-0413">Isomerase</keyword>
<dbReference type="AlphaFoldDB" id="A0A542ZFM4"/>
<evidence type="ECO:0000256" key="11">
    <source>
        <dbReference type="ARBA" id="ARBA00023235"/>
    </source>
</evidence>
<sequence>MIDAYAVDDVRAAEEAAMSALPEGELMQRAAAGLAEVVAVRVARDGHVVVVVGGGNNGGDALYAAARLAERGFAVGAVTVSGHPHARGLAAALAAGVEVVESTGESATPEGARLLAAADVVVDGVLGIGGRPGLPPAARAVFDLVPDEAWLVAVDLPSGADPSGQDSSADRVFADETVTFGVAKPVHLLPATESAVGRLTVVDIGLEVDTVPAVQRLTHDDAARMWPVPGPGDDKYSRGVLGVVAGGEHYTGAALLSVTSAVCAGVGMVRYVGPSTPTALVRAQVPEAVMGPGRVQAWVVGPGLDAEDDSEAGRAQVAAAREALASGEPCVVDAGALDLLDGPRAAPTLLTPHAGELARALSRLTGRELTRAQVAGTPVTHARELADRTGCTVLLKGSTTLVVPAGSSRLPIRSQADAPAWLATAGSGDVLAGLAGTLLAAGLSPLDAGSLAALVHGLAGHAANPGGPVRALAVAHGIPGVVAGLLERPPGRA</sequence>
<name>A0A542ZFM4_9MICO</name>
<accession>A0A542ZFM4</accession>
<dbReference type="InterPro" id="IPR004443">
    <property type="entry name" value="YjeF_N_dom"/>
</dbReference>
<evidence type="ECO:0000256" key="12">
    <source>
        <dbReference type="ARBA" id="ARBA00023239"/>
    </source>
</evidence>
<dbReference type="GO" id="GO:0052856">
    <property type="term" value="F:NAD(P)HX epimerase activity"/>
    <property type="evidence" value="ECO:0007669"/>
    <property type="project" value="UniProtKB-EC"/>
</dbReference>
<comment type="catalytic activity">
    <reaction evidence="1 18">
        <text>(6R)-NADHX = (6S)-NADHX</text>
        <dbReference type="Rhea" id="RHEA:32215"/>
        <dbReference type="ChEBI" id="CHEBI:64074"/>
        <dbReference type="ChEBI" id="CHEBI:64075"/>
        <dbReference type="EC" id="5.1.99.6"/>
    </reaction>
</comment>
<evidence type="ECO:0000256" key="10">
    <source>
        <dbReference type="ARBA" id="ARBA00023027"/>
    </source>
</evidence>
<evidence type="ECO:0000256" key="5">
    <source>
        <dbReference type="ARBA" id="ARBA00022723"/>
    </source>
</evidence>
<evidence type="ECO:0000256" key="1">
    <source>
        <dbReference type="ARBA" id="ARBA00000013"/>
    </source>
</evidence>
<dbReference type="PROSITE" id="PS51385">
    <property type="entry name" value="YJEF_N"/>
    <property type="match status" value="1"/>
</dbReference>
<dbReference type="EC" id="4.2.1.136" evidence="17"/>
<evidence type="ECO:0000259" key="20">
    <source>
        <dbReference type="PROSITE" id="PS51385"/>
    </source>
</evidence>
<dbReference type="SUPFAM" id="SSF64153">
    <property type="entry name" value="YjeF N-terminal domain-like"/>
    <property type="match status" value="1"/>
</dbReference>
<keyword evidence="12 17" id="KW-0456">Lyase</keyword>
<comment type="similarity">
    <text evidence="17">Belongs to the NnrD/CARKD family.</text>
</comment>
<comment type="cofactor">
    <cofactor evidence="18">
        <name>K(+)</name>
        <dbReference type="ChEBI" id="CHEBI:29103"/>
    </cofactor>
    <text evidence="18">Binds 1 potassium ion per subunit.</text>
</comment>
<evidence type="ECO:0000256" key="3">
    <source>
        <dbReference type="ARBA" id="ARBA00006001"/>
    </source>
</evidence>
<evidence type="ECO:0000256" key="4">
    <source>
        <dbReference type="ARBA" id="ARBA00009524"/>
    </source>
</evidence>
<comment type="catalytic activity">
    <reaction evidence="16 17 18">
        <text>(6S)-NADPHX + ADP = AMP + phosphate + NADPH + H(+)</text>
        <dbReference type="Rhea" id="RHEA:32235"/>
        <dbReference type="ChEBI" id="CHEBI:15378"/>
        <dbReference type="ChEBI" id="CHEBI:43474"/>
        <dbReference type="ChEBI" id="CHEBI:57783"/>
        <dbReference type="ChEBI" id="CHEBI:64076"/>
        <dbReference type="ChEBI" id="CHEBI:456215"/>
        <dbReference type="ChEBI" id="CHEBI:456216"/>
        <dbReference type="EC" id="4.2.1.136"/>
    </reaction>
</comment>
<keyword evidence="22" id="KW-1185">Reference proteome</keyword>
<evidence type="ECO:0000256" key="8">
    <source>
        <dbReference type="ARBA" id="ARBA00022857"/>
    </source>
</evidence>
<evidence type="ECO:0000259" key="19">
    <source>
        <dbReference type="PROSITE" id="PS51383"/>
    </source>
</evidence>
<dbReference type="GO" id="GO:0046496">
    <property type="term" value="P:nicotinamide nucleotide metabolic process"/>
    <property type="evidence" value="ECO:0007669"/>
    <property type="project" value="UniProtKB-UniRule"/>
</dbReference>
<dbReference type="InterPro" id="IPR029056">
    <property type="entry name" value="Ribokinase-like"/>
</dbReference>
<dbReference type="PANTHER" id="PTHR12592">
    <property type="entry name" value="ATP-DEPENDENT (S)-NAD(P)H-HYDRATE DEHYDRATASE FAMILY MEMBER"/>
    <property type="match status" value="1"/>
</dbReference>
<proteinExistence type="inferred from homology"/>
<dbReference type="PROSITE" id="PS51383">
    <property type="entry name" value="YJEF_C_3"/>
    <property type="match status" value="1"/>
</dbReference>
<comment type="subunit">
    <text evidence="17">Homotetramer.</text>
</comment>
<evidence type="ECO:0000256" key="6">
    <source>
        <dbReference type="ARBA" id="ARBA00022741"/>
    </source>
</evidence>
<comment type="function">
    <text evidence="17">Catalyzes the dehydration of the S-form of NAD(P)HX at the expense of ADP, which is converted to AMP. Together with NAD(P)HX epimerase, which catalyzes the epimerization of the S- and R-forms, the enzyme allows the repair of both epimers of NAD(P)HX, a damaged form of NAD(P)H that is a result of enzymatic or heat-dependent hydration.</text>
</comment>
<dbReference type="Gene3D" id="3.40.1190.20">
    <property type="match status" value="1"/>
</dbReference>
<dbReference type="Proteomes" id="UP000319514">
    <property type="component" value="Unassembled WGS sequence"/>
</dbReference>
<comment type="similarity">
    <text evidence="4 18">In the C-terminal section; belongs to the NnrD/CARKD family.</text>
</comment>
<keyword evidence="8 17" id="KW-0521">NADP</keyword>